<evidence type="ECO:0000313" key="1">
    <source>
        <dbReference type="EMBL" id="KAI6090004.1"/>
    </source>
</evidence>
<keyword evidence="2" id="KW-1185">Reference proteome</keyword>
<sequence length="269" mass="30167">MFARLRSAQDLPTPVRSDSPQAFRKRRLFVSEDEDDATRPSTPKIKRHTYYSVAPIFEKHKRPRIDEDDNPQRRFYSYRRRPSPSPDPEPPLITETAERYAYLSATLHSAAIAGLEEAGAKLTATAEADIRANRQNLATLEAQGNKLVGPLQDLTVDYRATNKNGREHAVAVAIKAQAEVEELGREMQLLSRNGFDRTVSDETRPGGGKLTRGIAPEASASHDDAIVKFNAVLDEGSNEVVEEMMTYEEKFLKEIQKEAGNIMQSFLNH</sequence>
<accession>A0ACC0DB79</accession>
<protein>
    <submittedName>
        <fullName evidence="1">Uncharacterized protein</fullName>
    </submittedName>
</protein>
<gene>
    <name evidence="1" type="ORF">F4821DRAFT_256570</name>
</gene>
<name>A0ACC0DB79_9PEZI</name>
<proteinExistence type="predicted"/>
<reference evidence="1 2" key="1">
    <citation type="journal article" date="2022" name="New Phytol.">
        <title>Ecological generalism drives hyperdiversity of secondary metabolite gene clusters in xylarialean endophytes.</title>
        <authorList>
            <person name="Franco M.E.E."/>
            <person name="Wisecaver J.H."/>
            <person name="Arnold A.E."/>
            <person name="Ju Y.M."/>
            <person name="Slot J.C."/>
            <person name="Ahrendt S."/>
            <person name="Moore L.P."/>
            <person name="Eastman K.E."/>
            <person name="Scott K."/>
            <person name="Konkel Z."/>
            <person name="Mondo S.J."/>
            <person name="Kuo A."/>
            <person name="Hayes R.D."/>
            <person name="Haridas S."/>
            <person name="Andreopoulos B."/>
            <person name="Riley R."/>
            <person name="LaButti K."/>
            <person name="Pangilinan J."/>
            <person name="Lipzen A."/>
            <person name="Amirebrahimi M."/>
            <person name="Yan J."/>
            <person name="Adam C."/>
            <person name="Keymanesh K."/>
            <person name="Ng V."/>
            <person name="Louie K."/>
            <person name="Northen T."/>
            <person name="Drula E."/>
            <person name="Henrissat B."/>
            <person name="Hsieh H.M."/>
            <person name="Youens-Clark K."/>
            <person name="Lutzoni F."/>
            <person name="Miadlikowska J."/>
            <person name="Eastwood D.C."/>
            <person name="Hamelin R.C."/>
            <person name="Grigoriev I.V."/>
            <person name="U'Ren J.M."/>
        </authorList>
    </citation>
    <scope>NUCLEOTIDE SEQUENCE [LARGE SCALE GENOMIC DNA]</scope>
    <source>
        <strain evidence="1 2">ER1909</strain>
    </source>
</reference>
<organism evidence="1 2">
    <name type="scientific">Hypoxylon rubiginosum</name>
    <dbReference type="NCBI Taxonomy" id="110542"/>
    <lineage>
        <taxon>Eukaryota</taxon>
        <taxon>Fungi</taxon>
        <taxon>Dikarya</taxon>
        <taxon>Ascomycota</taxon>
        <taxon>Pezizomycotina</taxon>
        <taxon>Sordariomycetes</taxon>
        <taxon>Xylariomycetidae</taxon>
        <taxon>Xylariales</taxon>
        <taxon>Hypoxylaceae</taxon>
        <taxon>Hypoxylon</taxon>
    </lineage>
</organism>
<dbReference type="EMBL" id="MU394293">
    <property type="protein sequence ID" value="KAI6090004.1"/>
    <property type="molecule type" value="Genomic_DNA"/>
</dbReference>
<dbReference type="Proteomes" id="UP001497680">
    <property type="component" value="Unassembled WGS sequence"/>
</dbReference>
<evidence type="ECO:0000313" key="2">
    <source>
        <dbReference type="Proteomes" id="UP001497680"/>
    </source>
</evidence>
<comment type="caution">
    <text evidence="1">The sequence shown here is derived from an EMBL/GenBank/DDBJ whole genome shotgun (WGS) entry which is preliminary data.</text>
</comment>